<accession>A0ACB8R8G4</accession>
<name>A0ACB8R8G4_9AGAM</name>
<reference evidence="1" key="2">
    <citation type="journal article" date="2022" name="New Phytol.">
        <title>Evolutionary transition to the ectomycorrhizal habit in the genomes of a hyperdiverse lineage of mushroom-forming fungi.</title>
        <authorList>
            <person name="Looney B."/>
            <person name="Miyauchi S."/>
            <person name="Morin E."/>
            <person name="Drula E."/>
            <person name="Courty P.E."/>
            <person name="Kohler A."/>
            <person name="Kuo A."/>
            <person name="LaButti K."/>
            <person name="Pangilinan J."/>
            <person name="Lipzen A."/>
            <person name="Riley R."/>
            <person name="Andreopoulos W."/>
            <person name="He G."/>
            <person name="Johnson J."/>
            <person name="Nolan M."/>
            <person name="Tritt A."/>
            <person name="Barry K.W."/>
            <person name="Grigoriev I.V."/>
            <person name="Nagy L.G."/>
            <person name="Hibbett D."/>
            <person name="Henrissat B."/>
            <person name="Matheny P.B."/>
            <person name="Labbe J."/>
            <person name="Martin F.M."/>
        </authorList>
    </citation>
    <scope>NUCLEOTIDE SEQUENCE</scope>
    <source>
        <strain evidence="1">FP105234-sp</strain>
    </source>
</reference>
<reference evidence="1" key="1">
    <citation type="submission" date="2021-02" db="EMBL/GenBank/DDBJ databases">
        <authorList>
            <consortium name="DOE Joint Genome Institute"/>
            <person name="Ahrendt S."/>
            <person name="Looney B.P."/>
            <person name="Miyauchi S."/>
            <person name="Morin E."/>
            <person name="Drula E."/>
            <person name="Courty P.E."/>
            <person name="Chicoki N."/>
            <person name="Fauchery L."/>
            <person name="Kohler A."/>
            <person name="Kuo A."/>
            <person name="Labutti K."/>
            <person name="Pangilinan J."/>
            <person name="Lipzen A."/>
            <person name="Riley R."/>
            <person name="Andreopoulos W."/>
            <person name="He G."/>
            <person name="Johnson J."/>
            <person name="Barry K.W."/>
            <person name="Grigoriev I.V."/>
            <person name="Nagy L."/>
            <person name="Hibbett D."/>
            <person name="Henrissat B."/>
            <person name="Matheny P.B."/>
            <person name="Labbe J."/>
            <person name="Martin F."/>
        </authorList>
    </citation>
    <scope>NUCLEOTIDE SEQUENCE</scope>
    <source>
        <strain evidence="1">FP105234-sp</strain>
    </source>
</reference>
<evidence type="ECO:0000313" key="2">
    <source>
        <dbReference type="Proteomes" id="UP000814033"/>
    </source>
</evidence>
<protein>
    <submittedName>
        <fullName evidence="1">Uncharacterized protein</fullName>
    </submittedName>
</protein>
<evidence type="ECO:0000313" key="1">
    <source>
        <dbReference type="EMBL" id="KAI0039921.1"/>
    </source>
</evidence>
<comment type="caution">
    <text evidence="1">The sequence shown here is derived from an EMBL/GenBank/DDBJ whole genome shotgun (WGS) entry which is preliminary data.</text>
</comment>
<dbReference type="Proteomes" id="UP000814033">
    <property type="component" value="Unassembled WGS sequence"/>
</dbReference>
<proteinExistence type="predicted"/>
<organism evidence="1 2">
    <name type="scientific">Auriscalpium vulgare</name>
    <dbReference type="NCBI Taxonomy" id="40419"/>
    <lineage>
        <taxon>Eukaryota</taxon>
        <taxon>Fungi</taxon>
        <taxon>Dikarya</taxon>
        <taxon>Basidiomycota</taxon>
        <taxon>Agaricomycotina</taxon>
        <taxon>Agaricomycetes</taxon>
        <taxon>Russulales</taxon>
        <taxon>Auriscalpiaceae</taxon>
        <taxon>Auriscalpium</taxon>
    </lineage>
</organism>
<gene>
    <name evidence="1" type="ORF">FA95DRAFT_966353</name>
</gene>
<sequence>MLLPMCAESRGAQPLTTLTVSCTHEGLAETTLKHPLHHPFRATQMRRPPARRASSARWHIDAALFRLALHKMTTLYGTTVAQTALMVCCYDGLPMPLITAAIISRCAQCSTSSDLPAYVF</sequence>
<dbReference type="EMBL" id="MU276247">
    <property type="protein sequence ID" value="KAI0039921.1"/>
    <property type="molecule type" value="Genomic_DNA"/>
</dbReference>
<keyword evidence="2" id="KW-1185">Reference proteome</keyword>